<keyword evidence="4" id="KW-1185">Reference proteome</keyword>
<dbReference type="KEGG" id="pbr:PB2503_04012"/>
<dbReference type="eggNOG" id="COG4961">
    <property type="taxonomic scope" value="Bacteria"/>
</dbReference>
<evidence type="ECO:0000313" key="4">
    <source>
        <dbReference type="Proteomes" id="UP000001302"/>
    </source>
</evidence>
<proteinExistence type="predicted"/>
<dbReference type="HOGENOM" id="CLU_122851_1_0_5"/>
<dbReference type="EMBL" id="CP002156">
    <property type="protein sequence ID" value="ADM08877.1"/>
    <property type="molecule type" value="Genomic_DNA"/>
</dbReference>
<gene>
    <name evidence="3" type="ordered locus">PB2503_04012</name>
</gene>
<evidence type="ECO:0000256" key="1">
    <source>
        <dbReference type="SAM" id="Phobius"/>
    </source>
</evidence>
<organism evidence="3 4">
    <name type="scientific">Parvularcula bermudensis (strain ATCC BAA-594 / HTCC2503 / KCTC 12087)</name>
    <dbReference type="NCBI Taxonomy" id="314260"/>
    <lineage>
        <taxon>Bacteria</taxon>
        <taxon>Pseudomonadati</taxon>
        <taxon>Pseudomonadota</taxon>
        <taxon>Alphaproteobacteria</taxon>
        <taxon>Parvularculales</taxon>
        <taxon>Parvularculaceae</taxon>
        <taxon>Parvularcula</taxon>
    </lineage>
</organism>
<reference evidence="3 4" key="2">
    <citation type="journal article" date="2011" name="J. Bacteriol.">
        <title>Complete genome sequence of strain HTCC2503T of Parvularcula bermudensis, the type species of the order "Parvularculales" in the class Alphaproteobacteria.</title>
        <authorList>
            <person name="Oh H.M."/>
            <person name="Kang I."/>
            <person name="Vergin K.L."/>
            <person name="Kang D."/>
            <person name="Rhee K.H."/>
            <person name="Giovannoni S.J."/>
            <person name="Cho J.C."/>
        </authorList>
    </citation>
    <scope>NUCLEOTIDE SEQUENCE [LARGE SCALE GENOMIC DNA]</scope>
    <source>
        <strain evidence="4">ATCC BAA-594 / HTCC2503 / KCTC 12087</strain>
    </source>
</reference>
<dbReference type="OrthoDB" id="7356451at2"/>
<feature type="domain" description="TadE-like" evidence="2">
    <location>
        <begin position="19"/>
        <end position="61"/>
    </location>
</feature>
<feature type="transmembrane region" description="Helical" evidence="1">
    <location>
        <begin position="21"/>
        <end position="46"/>
    </location>
</feature>
<dbReference type="AlphaFoldDB" id="E0TE56"/>
<reference evidence="4" key="1">
    <citation type="submission" date="2010-08" db="EMBL/GenBank/DDBJ databases">
        <title>Genome sequence of Parvularcula bermudensis HTCC2503.</title>
        <authorList>
            <person name="Kang D.-M."/>
            <person name="Oh H.-M."/>
            <person name="Cho J.-C."/>
        </authorList>
    </citation>
    <scope>NUCLEOTIDE SEQUENCE [LARGE SCALE GENOMIC DNA]</scope>
    <source>
        <strain evidence="4">ATCC BAA-594 / HTCC2503 / KCTC 12087</strain>
    </source>
</reference>
<evidence type="ECO:0000313" key="3">
    <source>
        <dbReference type="EMBL" id="ADM08877.1"/>
    </source>
</evidence>
<protein>
    <recommendedName>
        <fullName evidence="2">TadE-like domain-containing protein</fullName>
    </recommendedName>
</protein>
<sequence length="143" mass="15517">MRARRHSKRSFSFFGNQRGSAAVEFALVCPVFILLMTGVFSGGMVFHVRETNYLYAREAARGLALGYFNETEAKDYAEDQAEDALGIDVTVSVDPATVGDPTDQNVVVSISVTKNELEKLAPFGGILPDGMTATVTMRNTITS</sequence>
<accession>E0TE56</accession>
<dbReference type="Pfam" id="PF07811">
    <property type="entry name" value="TadE"/>
    <property type="match status" value="1"/>
</dbReference>
<evidence type="ECO:0000259" key="2">
    <source>
        <dbReference type="Pfam" id="PF07811"/>
    </source>
</evidence>
<dbReference type="Proteomes" id="UP000001302">
    <property type="component" value="Chromosome"/>
</dbReference>
<keyword evidence="1" id="KW-0472">Membrane</keyword>
<keyword evidence="1" id="KW-1133">Transmembrane helix</keyword>
<dbReference type="RefSeq" id="WP_013299851.1">
    <property type="nucleotide sequence ID" value="NC_014414.1"/>
</dbReference>
<dbReference type="InterPro" id="IPR012495">
    <property type="entry name" value="TadE-like_dom"/>
</dbReference>
<dbReference type="STRING" id="314260.PB2503_04012"/>
<name>E0TE56_PARBH</name>
<keyword evidence="1" id="KW-0812">Transmembrane</keyword>